<evidence type="ECO:0000313" key="3">
    <source>
        <dbReference type="Proteomes" id="UP000276776"/>
    </source>
</evidence>
<keyword evidence="1" id="KW-0732">Signal</keyword>
<evidence type="ECO:0000256" key="1">
    <source>
        <dbReference type="SAM" id="SignalP"/>
    </source>
</evidence>
<dbReference type="WBParaSite" id="TCLT_0000480601-mRNA-1">
    <property type="protein sequence ID" value="TCLT_0000480601-mRNA-1"/>
    <property type="gene ID" value="TCLT_0000480601"/>
</dbReference>
<protein>
    <submittedName>
        <fullName evidence="4">PIR Superfamily Protein</fullName>
    </submittedName>
</protein>
<proteinExistence type="predicted"/>
<sequence>MKLTNVVWFRVIVLEVISKELVFSKQRCRNTVRCNTYWSSVGYEKSVKNSGIKEDDMYKYFSVCLQMLQNYPKWNEEKGKINKELNISNVEPKYYPVKRTLSLLAFLQLIHLFQNTILLHRNFYDFHDNEGRLWLLLKTLIVDSCLRFDSVTHINIKQFSALWLYQFSYNLITPDLVFLKHNCQAKYLCIFGNDSEK</sequence>
<reference evidence="2 3" key="2">
    <citation type="submission" date="2018-11" db="EMBL/GenBank/DDBJ databases">
        <authorList>
            <consortium name="Pathogen Informatics"/>
        </authorList>
    </citation>
    <scope>NUCLEOTIDE SEQUENCE [LARGE SCALE GENOMIC DNA]</scope>
</reference>
<organism evidence="4">
    <name type="scientific">Thelazia callipaeda</name>
    <name type="common">Oriental eyeworm</name>
    <name type="synonym">Parasitic nematode</name>
    <dbReference type="NCBI Taxonomy" id="103827"/>
    <lineage>
        <taxon>Eukaryota</taxon>
        <taxon>Metazoa</taxon>
        <taxon>Ecdysozoa</taxon>
        <taxon>Nematoda</taxon>
        <taxon>Chromadorea</taxon>
        <taxon>Rhabditida</taxon>
        <taxon>Spirurina</taxon>
        <taxon>Spiruromorpha</taxon>
        <taxon>Thelazioidea</taxon>
        <taxon>Thelaziidae</taxon>
        <taxon>Thelazia</taxon>
    </lineage>
</organism>
<dbReference type="AlphaFoldDB" id="A0A0N5CWS4"/>
<keyword evidence="3" id="KW-1185">Reference proteome</keyword>
<dbReference type="OrthoDB" id="5866552at2759"/>
<accession>A0A0N5CWS4</accession>
<feature type="chain" id="PRO_5043126457" evidence="1">
    <location>
        <begin position="19"/>
        <end position="197"/>
    </location>
</feature>
<evidence type="ECO:0000313" key="2">
    <source>
        <dbReference type="EMBL" id="VDN01959.1"/>
    </source>
</evidence>
<dbReference type="EMBL" id="UYYF01004304">
    <property type="protein sequence ID" value="VDN01959.1"/>
    <property type="molecule type" value="Genomic_DNA"/>
</dbReference>
<reference evidence="4" key="1">
    <citation type="submission" date="2017-02" db="UniProtKB">
        <authorList>
            <consortium name="WormBaseParasite"/>
        </authorList>
    </citation>
    <scope>IDENTIFICATION</scope>
</reference>
<evidence type="ECO:0000313" key="4">
    <source>
        <dbReference type="WBParaSite" id="TCLT_0000480601-mRNA-1"/>
    </source>
</evidence>
<dbReference type="Proteomes" id="UP000276776">
    <property type="component" value="Unassembled WGS sequence"/>
</dbReference>
<name>A0A0N5CWS4_THECL</name>
<gene>
    <name evidence="2" type="ORF">TCLT_LOCUS4795</name>
</gene>
<feature type="signal peptide" evidence="1">
    <location>
        <begin position="1"/>
        <end position="18"/>
    </location>
</feature>